<accession>A0ABC8V4L4</accession>
<dbReference type="AlphaFoldDB" id="A0ABC8V4L4"/>
<sequence>MRDDNFANNRKGGSASLLNSNDFKGQIKESGIVYVLVGKEEQQSQMVPKCVRELVDEYRVVMPKDLPNLPHCHMSLKGHEELESAVDRSTGKSPSQRVYGRNPNQAVDILYVSIQPQASDDAIDSRIGSKENGGYEPVQQRAC</sequence>
<dbReference type="Proteomes" id="UP001642360">
    <property type="component" value="Unassembled WGS sequence"/>
</dbReference>
<feature type="region of interest" description="Disordered" evidence="1">
    <location>
        <begin position="83"/>
        <end position="102"/>
    </location>
</feature>
<evidence type="ECO:0000313" key="3">
    <source>
        <dbReference type="Proteomes" id="UP001642360"/>
    </source>
</evidence>
<feature type="region of interest" description="Disordered" evidence="1">
    <location>
        <begin position="1"/>
        <end position="20"/>
    </location>
</feature>
<keyword evidence="3" id="KW-1185">Reference proteome</keyword>
<evidence type="ECO:0000313" key="2">
    <source>
        <dbReference type="EMBL" id="CAK9188199.1"/>
    </source>
</evidence>
<evidence type="ECO:0000256" key="1">
    <source>
        <dbReference type="SAM" id="MobiDB-lite"/>
    </source>
</evidence>
<name>A0ABC8V4L4_9AQUA</name>
<proteinExistence type="predicted"/>
<comment type="caution">
    <text evidence="2">The sequence shown here is derived from an EMBL/GenBank/DDBJ whole genome shotgun (WGS) entry which is preliminary data.</text>
</comment>
<organism evidence="2 3">
    <name type="scientific">Ilex paraguariensis</name>
    <name type="common">yerba mate</name>
    <dbReference type="NCBI Taxonomy" id="185542"/>
    <lineage>
        <taxon>Eukaryota</taxon>
        <taxon>Viridiplantae</taxon>
        <taxon>Streptophyta</taxon>
        <taxon>Embryophyta</taxon>
        <taxon>Tracheophyta</taxon>
        <taxon>Spermatophyta</taxon>
        <taxon>Magnoliopsida</taxon>
        <taxon>eudicotyledons</taxon>
        <taxon>Gunneridae</taxon>
        <taxon>Pentapetalae</taxon>
        <taxon>asterids</taxon>
        <taxon>campanulids</taxon>
        <taxon>Aquifoliales</taxon>
        <taxon>Aquifoliaceae</taxon>
        <taxon>Ilex</taxon>
    </lineage>
</organism>
<protein>
    <submittedName>
        <fullName evidence="2">Uncharacterized protein</fullName>
    </submittedName>
</protein>
<dbReference type="EMBL" id="CAUOFW020010357">
    <property type="protein sequence ID" value="CAK9188199.1"/>
    <property type="molecule type" value="Genomic_DNA"/>
</dbReference>
<gene>
    <name evidence="2" type="ORF">ILEXP_LOCUS58850</name>
</gene>
<reference evidence="2 3" key="1">
    <citation type="submission" date="2024-02" db="EMBL/GenBank/DDBJ databases">
        <authorList>
            <person name="Vignale AGUSTIN F."/>
            <person name="Sosa J E."/>
            <person name="Modenutti C."/>
        </authorList>
    </citation>
    <scope>NUCLEOTIDE SEQUENCE [LARGE SCALE GENOMIC DNA]</scope>
</reference>